<protein>
    <submittedName>
        <fullName evidence="8">Response regulator transcription factor</fullName>
    </submittedName>
</protein>
<dbReference type="SMART" id="SM00421">
    <property type="entry name" value="HTH_LUXR"/>
    <property type="match status" value="1"/>
</dbReference>
<keyword evidence="4" id="KW-0804">Transcription</keyword>
<dbReference type="SUPFAM" id="SSF52172">
    <property type="entry name" value="CheY-like"/>
    <property type="match status" value="1"/>
</dbReference>
<feature type="modified residue" description="4-aspartylphosphate" evidence="5">
    <location>
        <position position="54"/>
    </location>
</feature>
<dbReference type="InterPro" id="IPR011006">
    <property type="entry name" value="CheY-like_superfamily"/>
</dbReference>
<dbReference type="InterPro" id="IPR039420">
    <property type="entry name" value="WalR-like"/>
</dbReference>
<dbReference type="PRINTS" id="PR00038">
    <property type="entry name" value="HTHLUXR"/>
</dbReference>
<dbReference type="InterPro" id="IPR001789">
    <property type="entry name" value="Sig_transdc_resp-reg_receiver"/>
</dbReference>
<dbReference type="SUPFAM" id="SSF46894">
    <property type="entry name" value="C-terminal effector domain of the bipartite response regulators"/>
    <property type="match status" value="1"/>
</dbReference>
<evidence type="ECO:0000313" key="9">
    <source>
        <dbReference type="Proteomes" id="UP001501266"/>
    </source>
</evidence>
<dbReference type="PANTHER" id="PTHR43214:SF24">
    <property type="entry name" value="TRANSCRIPTIONAL REGULATORY PROTEIN NARL-RELATED"/>
    <property type="match status" value="1"/>
</dbReference>
<dbReference type="InterPro" id="IPR016032">
    <property type="entry name" value="Sig_transdc_resp-reg_C-effctor"/>
</dbReference>
<name>A0ABP4JE14_9MICO</name>
<dbReference type="SMART" id="SM00448">
    <property type="entry name" value="REC"/>
    <property type="match status" value="1"/>
</dbReference>
<dbReference type="PROSITE" id="PS50043">
    <property type="entry name" value="HTH_LUXR_2"/>
    <property type="match status" value="1"/>
</dbReference>
<dbReference type="Pfam" id="PF00196">
    <property type="entry name" value="GerE"/>
    <property type="match status" value="1"/>
</dbReference>
<dbReference type="CDD" id="cd17535">
    <property type="entry name" value="REC_NarL-like"/>
    <property type="match status" value="1"/>
</dbReference>
<evidence type="ECO:0000256" key="3">
    <source>
        <dbReference type="ARBA" id="ARBA00023125"/>
    </source>
</evidence>
<dbReference type="InterPro" id="IPR058245">
    <property type="entry name" value="NreC/VraR/RcsB-like_REC"/>
</dbReference>
<evidence type="ECO:0000259" key="6">
    <source>
        <dbReference type="PROSITE" id="PS50043"/>
    </source>
</evidence>
<keyword evidence="9" id="KW-1185">Reference proteome</keyword>
<dbReference type="PANTHER" id="PTHR43214">
    <property type="entry name" value="TWO-COMPONENT RESPONSE REGULATOR"/>
    <property type="match status" value="1"/>
</dbReference>
<dbReference type="PROSITE" id="PS50110">
    <property type="entry name" value="RESPONSE_REGULATORY"/>
    <property type="match status" value="1"/>
</dbReference>
<evidence type="ECO:0000313" key="8">
    <source>
        <dbReference type="EMBL" id="GAA1419728.1"/>
    </source>
</evidence>
<proteinExistence type="predicted"/>
<sequence>MIRVFLVDDHELVRRGVADVLEREAGLTVVGEAGSVRDAIARVDATRPDIVVLDMRLPDGTGVDACREIRSRHPELPCIILTAFDDDAALDSAVLAGASGWLLKDIRGAGLVDAIRGAAAGRQLIAAELRRRAGQRLMQRQATARDGHVELTLRERQILDLIAEGMTNRQIGDRLGLAEKTVKNYVSGLLDKLGFERRTQAAVYGAAHHRTS</sequence>
<dbReference type="RefSeq" id="WP_343917898.1">
    <property type="nucleotide sequence ID" value="NZ_BAAAKK010000001.1"/>
</dbReference>
<dbReference type="Gene3D" id="3.40.50.2300">
    <property type="match status" value="1"/>
</dbReference>
<gene>
    <name evidence="8" type="ORF">GCM10009640_07990</name>
</gene>
<dbReference type="EMBL" id="BAAAKK010000001">
    <property type="protein sequence ID" value="GAA1419728.1"/>
    <property type="molecule type" value="Genomic_DNA"/>
</dbReference>
<dbReference type="Proteomes" id="UP001501266">
    <property type="component" value="Unassembled WGS sequence"/>
</dbReference>
<organism evidence="8 9">
    <name type="scientific">Agrococcus citreus</name>
    <dbReference type="NCBI Taxonomy" id="84643"/>
    <lineage>
        <taxon>Bacteria</taxon>
        <taxon>Bacillati</taxon>
        <taxon>Actinomycetota</taxon>
        <taxon>Actinomycetes</taxon>
        <taxon>Micrococcales</taxon>
        <taxon>Microbacteriaceae</taxon>
        <taxon>Agrococcus</taxon>
    </lineage>
</organism>
<keyword evidence="2" id="KW-0805">Transcription regulation</keyword>
<evidence type="ECO:0000256" key="5">
    <source>
        <dbReference type="PROSITE-ProRule" id="PRU00169"/>
    </source>
</evidence>
<keyword evidence="1 5" id="KW-0597">Phosphoprotein</keyword>
<evidence type="ECO:0000256" key="4">
    <source>
        <dbReference type="ARBA" id="ARBA00023163"/>
    </source>
</evidence>
<feature type="domain" description="HTH luxR-type" evidence="6">
    <location>
        <begin position="144"/>
        <end position="209"/>
    </location>
</feature>
<evidence type="ECO:0000256" key="1">
    <source>
        <dbReference type="ARBA" id="ARBA00022553"/>
    </source>
</evidence>
<feature type="domain" description="Response regulatory" evidence="7">
    <location>
        <begin position="3"/>
        <end position="119"/>
    </location>
</feature>
<accession>A0ABP4JE14</accession>
<keyword evidence="3" id="KW-0238">DNA-binding</keyword>
<dbReference type="InterPro" id="IPR000792">
    <property type="entry name" value="Tscrpt_reg_LuxR_C"/>
</dbReference>
<reference evidence="9" key="1">
    <citation type="journal article" date="2019" name="Int. J. Syst. Evol. Microbiol.">
        <title>The Global Catalogue of Microorganisms (GCM) 10K type strain sequencing project: providing services to taxonomists for standard genome sequencing and annotation.</title>
        <authorList>
            <consortium name="The Broad Institute Genomics Platform"/>
            <consortium name="The Broad Institute Genome Sequencing Center for Infectious Disease"/>
            <person name="Wu L."/>
            <person name="Ma J."/>
        </authorList>
    </citation>
    <scope>NUCLEOTIDE SEQUENCE [LARGE SCALE GENOMIC DNA]</scope>
    <source>
        <strain evidence="9">JCM 12398</strain>
    </source>
</reference>
<dbReference type="CDD" id="cd06170">
    <property type="entry name" value="LuxR_C_like"/>
    <property type="match status" value="1"/>
</dbReference>
<evidence type="ECO:0000259" key="7">
    <source>
        <dbReference type="PROSITE" id="PS50110"/>
    </source>
</evidence>
<dbReference type="Pfam" id="PF00072">
    <property type="entry name" value="Response_reg"/>
    <property type="match status" value="1"/>
</dbReference>
<comment type="caution">
    <text evidence="8">The sequence shown here is derived from an EMBL/GenBank/DDBJ whole genome shotgun (WGS) entry which is preliminary data.</text>
</comment>
<evidence type="ECO:0000256" key="2">
    <source>
        <dbReference type="ARBA" id="ARBA00023015"/>
    </source>
</evidence>